<keyword evidence="1" id="KW-1133">Transmembrane helix</keyword>
<reference evidence="2 3" key="1">
    <citation type="journal article" date="2015" name="Genome Announc.">
        <title>Draft Genome Sequence of Norvancomycin-Producing Strain Amycolatopsis orientalis CPCC200066.</title>
        <authorList>
            <person name="Lei X."/>
            <person name="Yuan F."/>
            <person name="Shi Y."/>
            <person name="Li X."/>
            <person name="Wang L."/>
            <person name="Hong B."/>
        </authorList>
    </citation>
    <scope>NUCLEOTIDE SEQUENCE [LARGE SCALE GENOMIC DNA]</scope>
    <source>
        <strain evidence="2 3">B-37</strain>
    </source>
</reference>
<protein>
    <submittedName>
        <fullName evidence="2">Uncharacterized protein</fullName>
    </submittedName>
</protein>
<keyword evidence="1" id="KW-0812">Transmembrane</keyword>
<dbReference type="RefSeq" id="WP_044852076.1">
    <property type="nucleotide sequence ID" value="NZ_CP016174.1"/>
</dbReference>
<organism evidence="2 3">
    <name type="scientific">Amycolatopsis orientalis</name>
    <name type="common">Nocardia orientalis</name>
    <dbReference type="NCBI Taxonomy" id="31958"/>
    <lineage>
        <taxon>Bacteria</taxon>
        <taxon>Bacillati</taxon>
        <taxon>Actinomycetota</taxon>
        <taxon>Actinomycetes</taxon>
        <taxon>Pseudonocardiales</taxon>
        <taxon>Pseudonocardiaceae</taxon>
        <taxon>Amycolatopsis</taxon>
    </lineage>
</organism>
<keyword evidence="3" id="KW-1185">Reference proteome</keyword>
<keyword evidence="1" id="KW-0472">Membrane</keyword>
<proteinExistence type="predicted"/>
<name>A0A193C593_AMYOR</name>
<evidence type="ECO:0000256" key="1">
    <source>
        <dbReference type="SAM" id="Phobius"/>
    </source>
</evidence>
<dbReference type="AlphaFoldDB" id="A0A193C593"/>
<dbReference type="EMBL" id="CP016174">
    <property type="protein sequence ID" value="ANN19746.1"/>
    <property type="molecule type" value="Genomic_DNA"/>
</dbReference>
<feature type="transmembrane region" description="Helical" evidence="1">
    <location>
        <begin position="12"/>
        <end position="32"/>
    </location>
</feature>
<accession>A0A193C593</accession>
<dbReference type="KEGG" id="aori:SD37_31750"/>
<sequence>MSIALGTLPDWIAGVSTTGALIAAGFAAKAAFGQVQHLKKQVRQATQLEEDRRKAQHRAQASQVAIWIETDGDVPRIMFGNQSGLPIYAVTVVCQIHWLQKAITVPYSALGPTGVARELVRVRKSLEATAADELYTPIRVVKGMGRVKLSKQLREGSKLGQLGSSSWADLVADKVSVGLSFRDAAEVPWARHPNGHLTEHGMGGAATAHLMGEWELL</sequence>
<gene>
    <name evidence="2" type="ORF">SD37_31750</name>
</gene>
<evidence type="ECO:0000313" key="2">
    <source>
        <dbReference type="EMBL" id="ANN19746.1"/>
    </source>
</evidence>
<dbReference type="Proteomes" id="UP000093695">
    <property type="component" value="Chromosome"/>
</dbReference>
<evidence type="ECO:0000313" key="3">
    <source>
        <dbReference type="Proteomes" id="UP000093695"/>
    </source>
</evidence>